<feature type="domain" description="Beta-lactamase-related" evidence="2">
    <location>
        <begin position="36"/>
        <end position="375"/>
    </location>
</feature>
<keyword evidence="1" id="KW-0732">Signal</keyword>
<evidence type="ECO:0000259" key="2">
    <source>
        <dbReference type="Pfam" id="PF00144"/>
    </source>
</evidence>
<accession>A0A1I2HEZ6</accession>
<dbReference type="SUPFAM" id="SSF56601">
    <property type="entry name" value="beta-lactamase/transpeptidase-like"/>
    <property type="match status" value="1"/>
</dbReference>
<dbReference type="OrthoDB" id="1522765at2"/>
<dbReference type="PANTHER" id="PTHR46825">
    <property type="entry name" value="D-ALANYL-D-ALANINE-CARBOXYPEPTIDASE/ENDOPEPTIDASE AMPH"/>
    <property type="match status" value="1"/>
</dbReference>
<evidence type="ECO:0000313" key="4">
    <source>
        <dbReference type="EMBL" id="SFF28754.1"/>
    </source>
</evidence>
<evidence type="ECO:0000256" key="1">
    <source>
        <dbReference type="SAM" id="SignalP"/>
    </source>
</evidence>
<dbReference type="PANTHER" id="PTHR46825:SF15">
    <property type="entry name" value="BETA-LACTAMASE-RELATED DOMAIN-CONTAINING PROTEIN"/>
    <property type="match status" value="1"/>
</dbReference>
<feature type="domain" description="Peptidase S12 Pab87-related C-terminal" evidence="3">
    <location>
        <begin position="431"/>
        <end position="524"/>
    </location>
</feature>
<sequence length="527" mass="59048">MKKQRLYFLIGFTLLAGTVPQLANAQVITALQIDDVVQRTRSTFDVPGIAVAIVKDGKVIHAKGYGVRSLKTKEKVDEHTLFGIASNSKAFTAAALGMLMDEGKLNWDDKVIDYIPEFRLYNAYVTEAFTIRDLLTHRSGLGLGAGDLMFWPDSSTFTMKDVIHNLRYLKPVSGFRTKYDYDNLLYMVAGEVIERVSGQSWEAFIEERIMKPLQMTRSAGTYSRLTDKVNVIDAHAPVNGTVQVISRDRFRFGNSAGGINSSVADMSKWVIAQLNGGKYGANLNNQLFSEKVQADMWSPQTIQPVSPTPTPPYMTHFAAYGLGWGLSDVKGYKQVSHTGGLAGMVTQVTLLPELRLGIIVFTNQQSGAAFSAVTNTIKDSYLGLPPTDWVKVYSDRVKKSQDEANKITKETWDTIEKQQRSNIAKVDGSIYSGIYRDNWFGDVEISQKAGKLWFHALRSPKLTGELFFYKNNTFIVKWNNRSFDADAYVTFQPDETMKPASINMKPISPLTDFSFDFQDLDLKRVKQ</sequence>
<evidence type="ECO:0000313" key="5">
    <source>
        <dbReference type="Proteomes" id="UP000198598"/>
    </source>
</evidence>
<organism evidence="4 5">
    <name type="scientific">Spirosoma endophyticum</name>
    <dbReference type="NCBI Taxonomy" id="662367"/>
    <lineage>
        <taxon>Bacteria</taxon>
        <taxon>Pseudomonadati</taxon>
        <taxon>Bacteroidota</taxon>
        <taxon>Cytophagia</taxon>
        <taxon>Cytophagales</taxon>
        <taxon>Cytophagaceae</taxon>
        <taxon>Spirosoma</taxon>
    </lineage>
</organism>
<dbReference type="EMBL" id="FOLQ01000043">
    <property type="protein sequence ID" value="SFF28754.1"/>
    <property type="molecule type" value="Genomic_DNA"/>
</dbReference>
<keyword evidence="5" id="KW-1185">Reference proteome</keyword>
<dbReference type="RefSeq" id="WP_093834938.1">
    <property type="nucleotide sequence ID" value="NZ_FOLQ01000043.1"/>
</dbReference>
<dbReference type="Pfam" id="PF11954">
    <property type="entry name" value="DUF3471"/>
    <property type="match status" value="1"/>
</dbReference>
<dbReference type="Gene3D" id="2.40.128.600">
    <property type="match status" value="1"/>
</dbReference>
<reference evidence="4 5" key="1">
    <citation type="submission" date="2016-10" db="EMBL/GenBank/DDBJ databases">
        <authorList>
            <person name="de Groot N.N."/>
        </authorList>
    </citation>
    <scope>NUCLEOTIDE SEQUENCE [LARGE SCALE GENOMIC DNA]</scope>
    <source>
        <strain evidence="4 5">DSM 26130</strain>
    </source>
</reference>
<evidence type="ECO:0000259" key="3">
    <source>
        <dbReference type="Pfam" id="PF11954"/>
    </source>
</evidence>
<protein>
    <submittedName>
        <fullName evidence="4">CubicO group peptidase, beta-lactamase class C family</fullName>
    </submittedName>
</protein>
<dbReference type="InterPro" id="IPR012338">
    <property type="entry name" value="Beta-lactam/transpept-like"/>
</dbReference>
<dbReference type="Pfam" id="PF00144">
    <property type="entry name" value="Beta-lactamase"/>
    <property type="match status" value="1"/>
</dbReference>
<proteinExistence type="predicted"/>
<dbReference type="Gene3D" id="3.40.710.10">
    <property type="entry name" value="DD-peptidase/beta-lactamase superfamily"/>
    <property type="match status" value="1"/>
</dbReference>
<feature type="chain" id="PRO_5011487025" evidence="1">
    <location>
        <begin position="26"/>
        <end position="527"/>
    </location>
</feature>
<dbReference type="InterPro" id="IPR001466">
    <property type="entry name" value="Beta-lactam-related"/>
</dbReference>
<dbReference type="InterPro" id="IPR021860">
    <property type="entry name" value="Peptidase_S12_Pab87-rel_C"/>
</dbReference>
<gene>
    <name evidence="4" type="ORF">SAMN05216167_14311</name>
</gene>
<dbReference type="AlphaFoldDB" id="A0A1I2HEZ6"/>
<dbReference type="STRING" id="662367.SAMN05216167_14311"/>
<dbReference type="InterPro" id="IPR050491">
    <property type="entry name" value="AmpC-like"/>
</dbReference>
<feature type="signal peptide" evidence="1">
    <location>
        <begin position="1"/>
        <end position="25"/>
    </location>
</feature>
<dbReference type="Proteomes" id="UP000198598">
    <property type="component" value="Unassembled WGS sequence"/>
</dbReference>
<name>A0A1I2HEZ6_9BACT</name>